<name>A0A2P2GQU5_STREW</name>
<dbReference type="InterPro" id="IPR026286">
    <property type="entry name" value="MaiA/AMDase"/>
</dbReference>
<dbReference type="EMBL" id="LAQS01000018">
    <property type="protein sequence ID" value="KKZ73245.1"/>
    <property type="molecule type" value="Genomic_DNA"/>
</dbReference>
<reference evidence="1 2" key="1">
    <citation type="submission" date="2015-05" db="EMBL/GenBank/DDBJ databases">
        <title>Draft Genome assembly of Streptomyces showdoensis.</title>
        <authorList>
            <person name="Thapa K.K."/>
            <person name="Metsa-Ketela M."/>
        </authorList>
    </citation>
    <scope>NUCLEOTIDE SEQUENCE [LARGE SCALE GENOMIC DNA]</scope>
    <source>
        <strain evidence="1 2">ATCC 15227</strain>
    </source>
</reference>
<dbReference type="InterPro" id="IPR053714">
    <property type="entry name" value="Iso_Racemase_Enz_sf"/>
</dbReference>
<dbReference type="PANTHER" id="PTHR40267">
    <property type="entry name" value="BLR3294 PROTEIN"/>
    <property type="match status" value="1"/>
</dbReference>
<dbReference type="GO" id="GO:0016853">
    <property type="term" value="F:isomerase activity"/>
    <property type="evidence" value="ECO:0007669"/>
    <property type="project" value="UniProtKB-KW"/>
</dbReference>
<evidence type="ECO:0000313" key="1">
    <source>
        <dbReference type="EMBL" id="KKZ73245.1"/>
    </source>
</evidence>
<keyword evidence="1" id="KW-0413">Isomerase</keyword>
<protein>
    <submittedName>
        <fullName evidence="1">Maleate cis-trans isomerase</fullName>
    </submittedName>
</protein>
<keyword evidence="2" id="KW-1185">Reference proteome</keyword>
<accession>A0A2P2GQU5</accession>
<proteinExistence type="predicted"/>
<dbReference type="PANTHER" id="PTHR40267:SF1">
    <property type="entry name" value="BLR3294 PROTEIN"/>
    <property type="match status" value="1"/>
</dbReference>
<dbReference type="OrthoDB" id="4537983at2"/>
<dbReference type="RefSeq" id="WP_046908013.1">
    <property type="nucleotide sequence ID" value="NZ_BAAAXG010000012.1"/>
</dbReference>
<dbReference type="Pfam" id="PF17645">
    <property type="entry name" value="Amdase"/>
    <property type="match status" value="1"/>
</dbReference>
<dbReference type="Proteomes" id="UP000265325">
    <property type="component" value="Unassembled WGS sequence"/>
</dbReference>
<organism evidence="1 2">
    <name type="scientific">Streptomyces showdoensis</name>
    <dbReference type="NCBI Taxonomy" id="68268"/>
    <lineage>
        <taxon>Bacteria</taxon>
        <taxon>Bacillati</taxon>
        <taxon>Actinomycetota</taxon>
        <taxon>Actinomycetes</taxon>
        <taxon>Kitasatosporales</taxon>
        <taxon>Streptomycetaceae</taxon>
        <taxon>Streptomyces</taxon>
    </lineage>
</organism>
<dbReference type="PIRSF" id="PIRSF015736">
    <property type="entry name" value="MI"/>
    <property type="match status" value="1"/>
</dbReference>
<evidence type="ECO:0000313" key="2">
    <source>
        <dbReference type="Proteomes" id="UP000265325"/>
    </source>
</evidence>
<sequence>MSSATTSPSDGWDATTRIGVVVPSADIGPEAELQAVAPDSVTIHASRIDFGGMLPGGHMVAEKIPQDPITAFVEPPAVDNAVKLLADSPLHALVLGFTSSSYVLGVDGENALYERLAPVTRGIPVTGTARAAVAGFRALGAERIAIVNPPWFDDKLSTQGQEYFEAQGFTVVHHGPVGLPSEQTAITPQNLSEWIRTTVADARPEAILVAGNGIRAVGTIRGLEDELGFHVLTANQAVLWHALHLAGAAAAAARVTDYGRLFRAVPKEA</sequence>
<gene>
    <name evidence="1" type="ORF">VO63_13630</name>
</gene>
<dbReference type="Gene3D" id="3.40.50.12500">
    <property type="match status" value="1"/>
</dbReference>
<comment type="caution">
    <text evidence="1">The sequence shown here is derived from an EMBL/GenBank/DDBJ whole genome shotgun (WGS) entry which is preliminary data.</text>
</comment>
<dbReference type="AlphaFoldDB" id="A0A2P2GQU5"/>